<organism evidence="13">
    <name type="scientific">Xenopus laevis</name>
    <name type="common">African clawed frog</name>
    <dbReference type="NCBI Taxonomy" id="8355"/>
    <lineage>
        <taxon>Eukaryota</taxon>
        <taxon>Metazoa</taxon>
        <taxon>Chordata</taxon>
        <taxon>Craniata</taxon>
        <taxon>Vertebrata</taxon>
        <taxon>Euteleostomi</taxon>
        <taxon>Amphibia</taxon>
        <taxon>Batrachia</taxon>
        <taxon>Anura</taxon>
        <taxon>Pipoidea</taxon>
        <taxon>Pipidae</taxon>
        <taxon>Xenopodinae</taxon>
        <taxon>Xenopus</taxon>
        <taxon>Xenopus</taxon>
    </lineage>
</organism>
<sequence>MGAGSPGTNIIWALALISTLSLIHPSEGDRTGMSRRDAFLSKESVLDMAPSSYDDQYKGCTEAMEAEIPTLFQYEYSSNKDFAEAWDSATFRWEERKGKMVVPPGFKDQYAIAIFAYTSSGPLHRIFNEAVRQAGQSRQYYLTNFNFKVLHYYLTRALQMLDAVESPTCHKVFRGIKGVRFKSEPRKPVRFGQFTSSSKDDQSALSFGEDTFFSIHTCYGVNIRNFSFFPSEEEVLIPPFEKFKVTDFSTMSRKNIITLQSVEKSSVYNCEFVKERRCKASWCPFSSATGPGMGILQIIPSCWLILLWGPLGGLLLP</sequence>
<feature type="signal peptide" evidence="10">
    <location>
        <begin position="1"/>
        <end position="28"/>
    </location>
</feature>
<dbReference type="CTD" id="108710095"/>
<dbReference type="PROSITE" id="PS01291">
    <property type="entry name" value="ART"/>
    <property type="match status" value="1"/>
</dbReference>
<dbReference type="EC" id="2.4.2.31" evidence="10"/>
<dbReference type="InterPro" id="IPR000768">
    <property type="entry name" value="ART"/>
</dbReference>
<dbReference type="PRINTS" id="PR00970">
    <property type="entry name" value="RIBTRNSFRASE"/>
</dbReference>
<dbReference type="Proteomes" id="UP000186698">
    <property type="component" value="Chromosome 2S"/>
</dbReference>
<accession>A0A1L8HBK9</accession>
<dbReference type="SUPFAM" id="SSF56399">
    <property type="entry name" value="ADP-ribosylation"/>
    <property type="match status" value="1"/>
</dbReference>
<dbReference type="STRING" id="8355.A0A1L8HBK9"/>
<reference evidence="13" key="1">
    <citation type="submission" date="2022-04" db="UniProtKB">
        <authorList>
            <consortium name="RefSeq"/>
        </authorList>
    </citation>
    <scope>IDENTIFICATION</scope>
    <source>
        <strain evidence="12 13">J_2021</strain>
        <tissue evidence="13 14">Erythrocytes</tissue>
    </source>
</reference>
<dbReference type="GO" id="GO:0016779">
    <property type="term" value="F:nucleotidyltransferase activity"/>
    <property type="evidence" value="ECO:0007669"/>
    <property type="project" value="UniProtKB-KW"/>
</dbReference>
<dbReference type="AGR" id="Xenbase:XB-GENE-17330383"/>
<keyword evidence="11" id="KW-0812">Transmembrane</keyword>
<protein>
    <recommendedName>
        <fullName evidence="10">NAD(P)(+)--arginine ADP-ribosyltransferase</fullName>
        <ecNumber evidence="10">2.4.2.31</ecNumber>
    </recommendedName>
    <alternativeName>
        <fullName evidence="10">Mono(ADP-ribosyl)transferase</fullName>
    </alternativeName>
</protein>
<proteinExistence type="inferred from homology"/>
<dbReference type="RefSeq" id="XP_041440621.1">
    <property type="nucleotide sequence ID" value="XM_041584687.1"/>
</dbReference>
<keyword evidence="12" id="KW-1185">Reference proteome</keyword>
<dbReference type="Xenbase" id="XB-GENE-17330383">
    <property type="gene designation" value="art1.S"/>
</dbReference>
<keyword evidence="8" id="KW-1015">Disulfide bond</keyword>
<evidence type="ECO:0000256" key="6">
    <source>
        <dbReference type="ARBA" id="ARBA00022857"/>
    </source>
</evidence>
<dbReference type="PROSITE" id="PS51996">
    <property type="entry name" value="TR_MART"/>
    <property type="match status" value="1"/>
</dbReference>
<evidence type="ECO:0000256" key="7">
    <source>
        <dbReference type="ARBA" id="ARBA00023027"/>
    </source>
</evidence>
<comment type="similarity">
    <text evidence="1 10">Belongs to the Arg-specific ADP-ribosyltransferase family.</text>
</comment>
<dbReference type="Gene3D" id="3.90.176.10">
    <property type="entry name" value="Toxin ADP-ribosyltransferase, Chain A, domain 1"/>
    <property type="match status" value="1"/>
</dbReference>
<dbReference type="PaxDb" id="8355-A0A1L8HBK9"/>
<evidence type="ECO:0000256" key="2">
    <source>
        <dbReference type="ARBA" id="ARBA00022676"/>
    </source>
</evidence>
<dbReference type="OrthoDB" id="423533at2759"/>
<dbReference type="RefSeq" id="XP_018105988.1">
    <property type="nucleotide sequence ID" value="XM_018250499.2"/>
</dbReference>
<dbReference type="GO" id="GO:0106274">
    <property type="term" value="F:NAD+-protein-arginine ADP-ribosyltransferase activity"/>
    <property type="evidence" value="ECO:0007669"/>
    <property type="project" value="UniProtKB-EC"/>
</dbReference>
<evidence type="ECO:0000256" key="3">
    <source>
        <dbReference type="ARBA" id="ARBA00022679"/>
    </source>
</evidence>
<name>A0A1L8HBK9_XENLA</name>
<evidence type="ECO:0000313" key="12">
    <source>
        <dbReference type="Proteomes" id="UP000186698"/>
    </source>
</evidence>
<keyword evidence="7 10" id="KW-0520">NAD</keyword>
<keyword evidence="11" id="KW-1133">Transmembrane helix</keyword>
<dbReference type="PANTHER" id="PTHR10339:SF19">
    <property type="entry name" value="GPI-LINKED NAD(P)(+)--ARGININE ADP-RIBOSYLTRANSFERASE 1"/>
    <property type="match status" value="1"/>
</dbReference>
<dbReference type="PANTHER" id="PTHR10339">
    <property type="entry name" value="ADP-RIBOSYLTRANSFERASE"/>
    <property type="match status" value="1"/>
</dbReference>
<evidence type="ECO:0000256" key="5">
    <source>
        <dbReference type="ARBA" id="ARBA00022729"/>
    </source>
</evidence>
<evidence type="ECO:0000256" key="11">
    <source>
        <dbReference type="SAM" id="Phobius"/>
    </source>
</evidence>
<evidence type="ECO:0000256" key="9">
    <source>
        <dbReference type="ARBA" id="ARBA00047597"/>
    </source>
</evidence>
<dbReference type="InterPro" id="IPR050999">
    <property type="entry name" value="ADP-ribosyltransferase_ARG"/>
</dbReference>
<evidence type="ECO:0000313" key="13">
    <source>
        <dbReference type="RefSeq" id="XP_018105988.1"/>
    </source>
</evidence>
<keyword evidence="11" id="KW-0472">Membrane</keyword>
<gene>
    <name evidence="13 14 15" type="primary">art1.S</name>
</gene>
<evidence type="ECO:0000256" key="8">
    <source>
        <dbReference type="ARBA" id="ARBA00023157"/>
    </source>
</evidence>
<evidence type="ECO:0000256" key="1">
    <source>
        <dbReference type="ARBA" id="ARBA00009558"/>
    </source>
</evidence>
<keyword evidence="3 10" id="KW-0808">Transferase</keyword>
<keyword evidence="4" id="KW-0548">Nucleotidyltransferase</keyword>
<evidence type="ECO:0000313" key="15">
    <source>
        <dbReference type="Xenbase" id="XB-GENE-17330383"/>
    </source>
</evidence>
<evidence type="ECO:0000256" key="10">
    <source>
        <dbReference type="RuleBase" id="RU361228"/>
    </source>
</evidence>
<feature type="transmembrane region" description="Helical" evidence="11">
    <location>
        <begin position="294"/>
        <end position="316"/>
    </location>
</feature>
<dbReference type="AlphaFoldDB" id="A0A1L8HBK9"/>
<dbReference type="OMA" id="NAAMEWR"/>
<evidence type="ECO:0000313" key="14">
    <source>
        <dbReference type="RefSeq" id="XP_041440621.1"/>
    </source>
</evidence>
<dbReference type="Pfam" id="PF01129">
    <property type="entry name" value="ART"/>
    <property type="match status" value="1"/>
</dbReference>
<dbReference type="KEGG" id="xla:108710095"/>
<keyword evidence="5 10" id="KW-0732">Signal</keyword>
<evidence type="ECO:0000256" key="4">
    <source>
        <dbReference type="ARBA" id="ARBA00022695"/>
    </source>
</evidence>
<dbReference type="FunFam" id="3.90.176.10:FF:000001">
    <property type="entry name" value="NAD(P)(+)--arginine ADP-ribosyltransferase"/>
    <property type="match status" value="1"/>
</dbReference>
<feature type="chain" id="PRO_5044514314" description="NAD(P)(+)--arginine ADP-ribosyltransferase" evidence="10">
    <location>
        <begin position="29"/>
        <end position="317"/>
    </location>
</feature>
<keyword evidence="2 10" id="KW-0328">Glycosyltransferase</keyword>
<comment type="catalytic activity">
    <reaction evidence="9 10">
        <text>L-arginyl-[protein] + NAD(+) = N(omega)-(ADP-D-ribosyl)-L-arginyl-[protein] + nicotinamide + H(+)</text>
        <dbReference type="Rhea" id="RHEA:19149"/>
        <dbReference type="Rhea" id="RHEA-COMP:10532"/>
        <dbReference type="Rhea" id="RHEA-COMP:15087"/>
        <dbReference type="ChEBI" id="CHEBI:15378"/>
        <dbReference type="ChEBI" id="CHEBI:17154"/>
        <dbReference type="ChEBI" id="CHEBI:29965"/>
        <dbReference type="ChEBI" id="CHEBI:57540"/>
        <dbReference type="ChEBI" id="CHEBI:142554"/>
        <dbReference type="EC" id="2.4.2.31"/>
    </reaction>
</comment>
<dbReference type="GeneID" id="108710095"/>
<keyword evidence="6 10" id="KW-0521">NADP</keyword>
<dbReference type="GO" id="GO:0003950">
    <property type="term" value="F:NAD+ poly-ADP-ribosyltransferase activity"/>
    <property type="evidence" value="ECO:0000318"/>
    <property type="project" value="GO_Central"/>
</dbReference>
<dbReference type="Bgee" id="108710095">
    <property type="expression patterns" value="Expressed in muscle tissue and 4 other cell types or tissues"/>
</dbReference>